<evidence type="ECO:0000256" key="3">
    <source>
        <dbReference type="ARBA" id="ARBA00022679"/>
    </source>
</evidence>
<accession>A0A0A9VVC1</accession>
<evidence type="ECO:0000256" key="2">
    <source>
        <dbReference type="ARBA" id="ARBA00022603"/>
    </source>
</evidence>
<evidence type="ECO:0000256" key="5">
    <source>
        <dbReference type="ARBA" id="ARBA00022694"/>
    </source>
</evidence>
<dbReference type="AlphaFoldDB" id="A0A0A9VVC1"/>
<dbReference type="Gene3D" id="3.40.1280.30">
    <property type="match status" value="1"/>
</dbReference>
<proteinExistence type="predicted"/>
<keyword evidence="7" id="KW-0175">Coiled coil</keyword>
<evidence type="ECO:0000256" key="7">
    <source>
        <dbReference type="ARBA" id="ARBA00023054"/>
    </source>
</evidence>
<dbReference type="PANTHER" id="PTHR13563">
    <property type="entry name" value="TRNA (GUANINE-9-) METHYLTRANSFERASE"/>
    <property type="match status" value="1"/>
</dbReference>
<organism evidence="12">
    <name type="scientific">Lygus hesperus</name>
    <name type="common">Western plant bug</name>
    <dbReference type="NCBI Taxonomy" id="30085"/>
    <lineage>
        <taxon>Eukaryota</taxon>
        <taxon>Metazoa</taxon>
        <taxon>Ecdysozoa</taxon>
        <taxon>Arthropoda</taxon>
        <taxon>Hexapoda</taxon>
        <taxon>Insecta</taxon>
        <taxon>Pterygota</taxon>
        <taxon>Neoptera</taxon>
        <taxon>Paraneoptera</taxon>
        <taxon>Hemiptera</taxon>
        <taxon>Heteroptera</taxon>
        <taxon>Panheteroptera</taxon>
        <taxon>Cimicomorpha</taxon>
        <taxon>Miridae</taxon>
        <taxon>Mirini</taxon>
        <taxon>Lygus</taxon>
    </lineage>
</organism>
<feature type="region of interest" description="Disordered" evidence="10">
    <location>
        <begin position="123"/>
        <end position="142"/>
    </location>
</feature>
<keyword evidence="6" id="KW-0809">Transit peptide</keyword>
<dbReference type="GO" id="GO:0005739">
    <property type="term" value="C:mitochondrion"/>
    <property type="evidence" value="ECO:0007669"/>
    <property type="project" value="UniProtKB-SubCell"/>
</dbReference>
<reference evidence="12" key="1">
    <citation type="journal article" date="2014" name="PLoS ONE">
        <title>Transcriptome-Based Identification of ABC Transporters in the Western Tarnished Plant Bug Lygus hesperus.</title>
        <authorList>
            <person name="Hull J.J."/>
            <person name="Chaney K."/>
            <person name="Geib S.M."/>
            <person name="Fabrick J.A."/>
            <person name="Brent C.S."/>
            <person name="Walsh D."/>
            <person name="Lavine L.C."/>
        </authorList>
    </citation>
    <scope>NUCLEOTIDE SEQUENCE</scope>
</reference>
<keyword evidence="5" id="KW-0819">tRNA processing</keyword>
<keyword evidence="8" id="KW-0496">Mitochondrion</keyword>
<reference evidence="12" key="2">
    <citation type="submission" date="2014-07" db="EMBL/GenBank/DDBJ databases">
        <authorList>
            <person name="Hull J."/>
        </authorList>
    </citation>
    <scope>NUCLEOTIDE SEQUENCE</scope>
</reference>
<dbReference type="InterPro" id="IPR007356">
    <property type="entry name" value="tRNA_m1G_MeTrfase_euk"/>
</dbReference>
<dbReference type="GO" id="GO:0070131">
    <property type="term" value="P:positive regulation of mitochondrial translation"/>
    <property type="evidence" value="ECO:0007669"/>
    <property type="project" value="TreeGrafter"/>
</dbReference>
<evidence type="ECO:0000256" key="6">
    <source>
        <dbReference type="ARBA" id="ARBA00022946"/>
    </source>
</evidence>
<dbReference type="PANTHER" id="PTHR13563:SF5">
    <property type="entry name" value="TRNA METHYLTRANSFERASE 10 HOMOLOG C"/>
    <property type="match status" value="1"/>
</dbReference>
<evidence type="ECO:0000256" key="9">
    <source>
        <dbReference type="ARBA" id="ARBA00029803"/>
    </source>
</evidence>
<name>A0A0A9VVC1_LYGHE</name>
<keyword evidence="3" id="KW-0808">Transferase</keyword>
<protein>
    <recommendedName>
        <fullName evidence="9">RNA (guanine-9-)-methyltransferase domain-containing protein 1</fullName>
    </recommendedName>
</protein>
<comment type="subcellular location">
    <subcellularLocation>
        <location evidence="1">Mitochondrion</location>
    </subcellularLocation>
</comment>
<dbReference type="PROSITE" id="PS51675">
    <property type="entry name" value="SAM_MT_TRM10"/>
    <property type="match status" value="1"/>
</dbReference>
<sequence length="389" mass="45031">MLGKFRKLLGCGRCVLVQSGFIPSKPVNIPHGVALRSLLSTKVEDAPVDLFQNVDYDTLTEGDENLLKKLKLIMLEVDVMRQEGHAVPTAISTERWRELLIVPSRSQRMKQLRFWAINEKKKSKDKDKKARKRQERLALLDEQQSSSDEGHIKYGFNGSTIFLRIYDSAIDKWKNSRLVEAMMFGQPLVIDCSYEKYMNIKEASNSALQLSYVFAENRAHVSPFNVHFCNADRNGLMMSKLHKMIPTLYNDDFPVNVIEKSYLDVFPKEKLVYLTPHCREELLTYNHDDVYIIGAMVDKVNNEPLSLAKAKAEGLRMAKLPLDRYLDWGMGTKSLTINQVMSIMLDMKVTNNWPKALKHVPQRKIKEENEKRVERTKKSNKFSIRQLYR</sequence>
<dbReference type="FunFam" id="3.40.1280.30:FF:000003">
    <property type="entry name" value="tRNA methyltransferase 10C, mitochondrial RNase P subunit"/>
    <property type="match status" value="1"/>
</dbReference>
<dbReference type="CDD" id="cd18102">
    <property type="entry name" value="Trm10_MRRP1"/>
    <property type="match status" value="1"/>
</dbReference>
<dbReference type="GO" id="GO:0032259">
    <property type="term" value="P:methylation"/>
    <property type="evidence" value="ECO:0007669"/>
    <property type="project" value="UniProtKB-KW"/>
</dbReference>
<evidence type="ECO:0000259" key="11">
    <source>
        <dbReference type="PROSITE" id="PS51675"/>
    </source>
</evidence>
<evidence type="ECO:0000256" key="8">
    <source>
        <dbReference type="ARBA" id="ARBA00023128"/>
    </source>
</evidence>
<evidence type="ECO:0000313" key="12">
    <source>
        <dbReference type="EMBL" id="JAG00192.1"/>
    </source>
</evidence>
<evidence type="ECO:0000256" key="4">
    <source>
        <dbReference type="ARBA" id="ARBA00022691"/>
    </source>
</evidence>
<dbReference type="InterPro" id="IPR038459">
    <property type="entry name" value="MT_TRM10-typ_sf"/>
</dbReference>
<evidence type="ECO:0000256" key="10">
    <source>
        <dbReference type="SAM" id="MobiDB-lite"/>
    </source>
</evidence>
<dbReference type="InterPro" id="IPR028564">
    <property type="entry name" value="MT_TRM10-typ"/>
</dbReference>
<dbReference type="InterPro" id="IPR025812">
    <property type="entry name" value="Trm10_C_MTase_dom"/>
</dbReference>
<evidence type="ECO:0000256" key="1">
    <source>
        <dbReference type="ARBA" id="ARBA00004173"/>
    </source>
</evidence>
<dbReference type="GO" id="GO:0000049">
    <property type="term" value="F:tRNA binding"/>
    <property type="evidence" value="ECO:0007669"/>
    <property type="project" value="TreeGrafter"/>
</dbReference>
<feature type="domain" description="SAM-dependent MTase TRM10-type" evidence="11">
    <location>
        <begin position="174"/>
        <end position="367"/>
    </location>
</feature>
<keyword evidence="4" id="KW-0949">S-adenosyl-L-methionine</keyword>
<dbReference type="EMBL" id="GBHO01043412">
    <property type="protein sequence ID" value="JAG00192.1"/>
    <property type="molecule type" value="Transcribed_RNA"/>
</dbReference>
<dbReference type="GO" id="GO:0008168">
    <property type="term" value="F:methyltransferase activity"/>
    <property type="evidence" value="ECO:0007669"/>
    <property type="project" value="UniProtKB-KW"/>
</dbReference>
<feature type="region of interest" description="Disordered" evidence="10">
    <location>
        <begin position="370"/>
        <end position="389"/>
    </location>
</feature>
<dbReference type="GO" id="GO:0005654">
    <property type="term" value="C:nucleoplasm"/>
    <property type="evidence" value="ECO:0007669"/>
    <property type="project" value="TreeGrafter"/>
</dbReference>
<dbReference type="GO" id="GO:0097745">
    <property type="term" value="P:mitochondrial tRNA 5'-end processing"/>
    <property type="evidence" value="ECO:0007669"/>
    <property type="project" value="TreeGrafter"/>
</dbReference>
<keyword evidence="2" id="KW-0489">Methyltransferase</keyword>
<gene>
    <name evidence="12" type="ORF">CM83_39024</name>
</gene>